<sequence length="91" mass="9676">MNKFISTVILAAFTAVCSFGAAAASDSSDKNKETMGSSGSSSQTTTKGDRDSSTKGPSSTSEAMKVPKDLPKGVKDEYRDQEVMNKKPYKQ</sequence>
<keyword evidence="4" id="KW-1185">Reference proteome</keyword>
<feature type="compositionally biased region" description="Basic and acidic residues" evidence="1">
    <location>
        <begin position="65"/>
        <end position="85"/>
    </location>
</feature>
<evidence type="ECO:0000256" key="1">
    <source>
        <dbReference type="SAM" id="MobiDB-lite"/>
    </source>
</evidence>
<dbReference type="EMBL" id="FOBH01000010">
    <property type="protein sequence ID" value="SEL42016.1"/>
    <property type="molecule type" value="Genomic_DNA"/>
</dbReference>
<keyword evidence="2" id="KW-0732">Signal</keyword>
<evidence type="ECO:0000256" key="2">
    <source>
        <dbReference type="SAM" id="SignalP"/>
    </source>
</evidence>
<dbReference type="OrthoDB" id="8565610at2"/>
<dbReference type="Proteomes" id="UP000198620">
    <property type="component" value="Unassembled WGS sequence"/>
</dbReference>
<evidence type="ECO:0000313" key="3">
    <source>
        <dbReference type="EMBL" id="SEL42016.1"/>
    </source>
</evidence>
<organism evidence="3 4">
    <name type="scientific">Nitrosovibrio tenuis</name>
    <dbReference type="NCBI Taxonomy" id="1233"/>
    <lineage>
        <taxon>Bacteria</taxon>
        <taxon>Pseudomonadati</taxon>
        <taxon>Pseudomonadota</taxon>
        <taxon>Betaproteobacteria</taxon>
        <taxon>Nitrosomonadales</taxon>
        <taxon>Nitrosomonadaceae</taxon>
        <taxon>Nitrosovibrio</taxon>
    </lineage>
</organism>
<protein>
    <submittedName>
        <fullName evidence="3">Uncharacterized protein</fullName>
    </submittedName>
</protein>
<accession>A0A1H7Q2F5</accession>
<feature type="region of interest" description="Disordered" evidence="1">
    <location>
        <begin position="22"/>
        <end position="91"/>
    </location>
</feature>
<proteinExistence type="predicted"/>
<name>A0A1H7Q2F5_9PROT</name>
<gene>
    <name evidence="3" type="ORF">SAMN05216387_11093</name>
</gene>
<dbReference type="RefSeq" id="WP_090829188.1">
    <property type="nucleotide sequence ID" value="NZ_FOBH01000010.1"/>
</dbReference>
<reference evidence="3 4" key="1">
    <citation type="submission" date="2016-10" db="EMBL/GenBank/DDBJ databases">
        <authorList>
            <person name="de Groot N.N."/>
        </authorList>
    </citation>
    <scope>NUCLEOTIDE SEQUENCE [LARGE SCALE GENOMIC DNA]</scope>
    <source>
        <strain evidence="3 4">Nv1</strain>
    </source>
</reference>
<evidence type="ECO:0000313" key="4">
    <source>
        <dbReference type="Proteomes" id="UP000198620"/>
    </source>
</evidence>
<dbReference type="AlphaFoldDB" id="A0A1H7Q2F5"/>
<feature type="chain" id="PRO_5011582249" evidence="2">
    <location>
        <begin position="24"/>
        <end position="91"/>
    </location>
</feature>
<feature type="signal peptide" evidence="2">
    <location>
        <begin position="1"/>
        <end position="23"/>
    </location>
</feature>